<dbReference type="EMBL" id="CP015515">
    <property type="protein sequence ID" value="AND15544.1"/>
    <property type="molecule type" value="Genomic_DNA"/>
</dbReference>
<evidence type="ECO:0000256" key="1">
    <source>
        <dbReference type="SAM" id="Phobius"/>
    </source>
</evidence>
<organism evidence="3 4">
    <name type="scientific">Rathayibacter tritici</name>
    <dbReference type="NCBI Taxonomy" id="33888"/>
    <lineage>
        <taxon>Bacteria</taxon>
        <taxon>Bacillati</taxon>
        <taxon>Actinomycetota</taxon>
        <taxon>Actinomycetes</taxon>
        <taxon>Micrococcales</taxon>
        <taxon>Microbacteriaceae</taxon>
        <taxon>Rathayibacter</taxon>
    </lineage>
</organism>
<feature type="transmembrane region" description="Helical" evidence="1">
    <location>
        <begin position="345"/>
        <end position="366"/>
    </location>
</feature>
<keyword evidence="4" id="KW-1185">Reference proteome</keyword>
<gene>
    <name evidence="3" type="ORF">A6122_0384</name>
</gene>
<keyword evidence="3" id="KW-0012">Acyltransferase</keyword>
<feature type="transmembrane region" description="Helical" evidence="1">
    <location>
        <begin position="156"/>
        <end position="177"/>
    </location>
</feature>
<feature type="transmembrane region" description="Helical" evidence="1">
    <location>
        <begin position="113"/>
        <end position="136"/>
    </location>
</feature>
<dbReference type="PANTHER" id="PTHR23028:SF53">
    <property type="entry name" value="ACYL_TRANSF_3 DOMAIN-CONTAINING PROTEIN"/>
    <property type="match status" value="1"/>
</dbReference>
<dbReference type="GO" id="GO:0016747">
    <property type="term" value="F:acyltransferase activity, transferring groups other than amino-acyl groups"/>
    <property type="evidence" value="ECO:0007669"/>
    <property type="project" value="InterPro"/>
</dbReference>
<keyword evidence="1" id="KW-0472">Membrane</keyword>
<dbReference type="Pfam" id="PF01757">
    <property type="entry name" value="Acyl_transf_3"/>
    <property type="match status" value="1"/>
</dbReference>
<sequence>MMSAIDAQPQSPRAGVASGTGAVSRAARLPSLTAARFPAALAVFVFHAALPQAPFLGGSPEIADPLWRVAEHIGAAGVSFFFLLSGFVIAWSVRPDDTAAGFWRRRFVKILPVYWVCGVVALLVSPGAAHLLPGYLLMTQAWSPDPAVYFGLDAPGWSLCVEALFYVLFPLAARAIVGRPPRRVVLAVAGLALLVIVGTVLLAQLLPIGEPMAHDSSVRSVQYWLLYVLPVGRLPEFVLGICAAIAVRDGWFRPASRALPAVVLVLAYIGALFLPALWSQKAVIVLPCLWLIAALAAHDARGPRGDGSPWWRRLGEWSFAFYLIHQPVLVLLSGAARSSGPGESLLLLAVAALTSAASAAALYYGLERPLMRRWATGRAR</sequence>
<dbReference type="PANTHER" id="PTHR23028">
    <property type="entry name" value="ACETYLTRANSFERASE"/>
    <property type="match status" value="1"/>
</dbReference>
<dbReference type="STRING" id="33888.A6122_0384"/>
<evidence type="ECO:0000313" key="3">
    <source>
        <dbReference type="EMBL" id="AND15544.1"/>
    </source>
</evidence>
<dbReference type="PATRIC" id="fig|33888.3.peg.437"/>
<keyword evidence="3" id="KW-0808">Transferase</keyword>
<evidence type="ECO:0000313" key="4">
    <source>
        <dbReference type="Proteomes" id="UP000077071"/>
    </source>
</evidence>
<feature type="transmembrane region" description="Helical" evidence="1">
    <location>
        <begin position="73"/>
        <end position="93"/>
    </location>
</feature>
<name>A0A160KQP4_9MICO</name>
<keyword evidence="1" id="KW-1133">Transmembrane helix</keyword>
<feature type="transmembrane region" description="Helical" evidence="1">
    <location>
        <begin position="224"/>
        <end position="246"/>
    </location>
</feature>
<evidence type="ECO:0000259" key="2">
    <source>
        <dbReference type="Pfam" id="PF01757"/>
    </source>
</evidence>
<feature type="transmembrane region" description="Helical" evidence="1">
    <location>
        <begin position="184"/>
        <end position="204"/>
    </location>
</feature>
<feature type="domain" description="Acyltransferase 3" evidence="2">
    <location>
        <begin position="31"/>
        <end position="355"/>
    </location>
</feature>
<keyword evidence="1" id="KW-0812">Transmembrane</keyword>
<dbReference type="KEGG" id="rtn:A6122_0384"/>
<dbReference type="InterPro" id="IPR002656">
    <property type="entry name" value="Acyl_transf_3_dom"/>
</dbReference>
<proteinExistence type="predicted"/>
<accession>A0A160KQP4</accession>
<dbReference type="InterPro" id="IPR050879">
    <property type="entry name" value="Acyltransferase_3"/>
</dbReference>
<reference evidence="3 4" key="1">
    <citation type="submission" date="2016-05" db="EMBL/GenBank/DDBJ databases">
        <title>Complete genome sequence of Rathayibacter tritici NCPPB 1953.</title>
        <authorList>
            <person name="Park J."/>
            <person name="Lee H.-H."/>
            <person name="Lee S.-W."/>
            <person name="Seo Y.-S."/>
        </authorList>
    </citation>
    <scope>NUCLEOTIDE SEQUENCE [LARGE SCALE GENOMIC DNA]</scope>
    <source>
        <strain evidence="3 4">NCPPB 1953</strain>
    </source>
</reference>
<feature type="transmembrane region" description="Helical" evidence="1">
    <location>
        <begin position="34"/>
        <end position="53"/>
    </location>
</feature>
<dbReference type="GO" id="GO:0000271">
    <property type="term" value="P:polysaccharide biosynthetic process"/>
    <property type="evidence" value="ECO:0007669"/>
    <property type="project" value="TreeGrafter"/>
</dbReference>
<feature type="transmembrane region" description="Helical" evidence="1">
    <location>
        <begin position="258"/>
        <end position="276"/>
    </location>
</feature>
<dbReference type="Proteomes" id="UP000077071">
    <property type="component" value="Chromosome"/>
</dbReference>
<protein>
    <submittedName>
        <fullName evidence="3">Acyltransferase</fullName>
    </submittedName>
</protein>
<dbReference type="GO" id="GO:0016020">
    <property type="term" value="C:membrane"/>
    <property type="evidence" value="ECO:0007669"/>
    <property type="project" value="TreeGrafter"/>
</dbReference>
<dbReference type="AlphaFoldDB" id="A0A160KQP4"/>